<keyword evidence="2" id="KW-0067">ATP-binding</keyword>
<dbReference type="AlphaFoldDB" id="A0A7J0H8I7"/>
<dbReference type="PROSITE" id="PS50893">
    <property type="entry name" value="ABC_TRANSPORTER_2"/>
    <property type="match status" value="1"/>
</dbReference>
<sequence>MAHWNQSMVFYPNQEEADFDRTTRRWRMYLVHGQSEQVRYRPNTPLVLKGVTLNIRGVEKIGVASMILGLGLGSFLKNLSFLNELSEAKLIRLGCIQMNSYGRHHKGSGQPKHSWFTISDTKNHSGQPKHTSLERCQLKDVVAGKPGKLDSSVADNGDNWSVGQRQLLSLGRVMLKHSRVLFMDEATASVDSQTDAVIQKIIREDFAACIIISIAHRIPTVMDCYRVLVNDAGPRSWGIGSGVRSRIAHPDYEMLHSIWLMTLQVAVTLVLLSRYLSAATITALVGILAVLLFVLMGARWNNRFQHNYGDQTEIGERGINLSCGQKQRIQLARAVYQDCDIYLLDDVFSAVDAHTGSEKMLYTTGSWSAVWFDVPQILGFLSDLGMYPTYVVLVHSLWVSSNGGWCPTKLWILLGRWVLWYRLFRPWSLSCDLGGLQSRAHAWASTNGFCGTPVFWMRFHLLRLFRPWSLSCDLGGLQSCAHAWASTDGFCGTPVFWMRFHLLR</sequence>
<evidence type="ECO:0000256" key="3">
    <source>
        <dbReference type="SAM" id="Phobius"/>
    </source>
</evidence>
<keyword evidence="3" id="KW-0472">Membrane</keyword>
<name>A0A7J0H8I7_9ERIC</name>
<keyword evidence="6" id="KW-1185">Reference proteome</keyword>
<comment type="caution">
    <text evidence="5">The sequence shown here is derived from an EMBL/GenBank/DDBJ whole genome shotgun (WGS) entry which is preliminary data.</text>
</comment>
<keyword evidence="1" id="KW-0547">Nucleotide-binding</keyword>
<evidence type="ECO:0000259" key="4">
    <source>
        <dbReference type="PROSITE" id="PS50893"/>
    </source>
</evidence>
<dbReference type="InterPro" id="IPR003439">
    <property type="entry name" value="ABC_transporter-like_ATP-bd"/>
</dbReference>
<dbReference type="InterPro" id="IPR050173">
    <property type="entry name" value="ABC_transporter_C-like"/>
</dbReference>
<proteinExistence type="predicted"/>
<dbReference type="PANTHER" id="PTHR24223">
    <property type="entry name" value="ATP-BINDING CASSETTE SUB-FAMILY C"/>
    <property type="match status" value="1"/>
</dbReference>
<gene>
    <name evidence="5" type="ORF">Acr_28g0001220</name>
</gene>
<organism evidence="5 6">
    <name type="scientific">Actinidia rufa</name>
    <dbReference type="NCBI Taxonomy" id="165716"/>
    <lineage>
        <taxon>Eukaryota</taxon>
        <taxon>Viridiplantae</taxon>
        <taxon>Streptophyta</taxon>
        <taxon>Embryophyta</taxon>
        <taxon>Tracheophyta</taxon>
        <taxon>Spermatophyta</taxon>
        <taxon>Magnoliopsida</taxon>
        <taxon>eudicotyledons</taxon>
        <taxon>Gunneridae</taxon>
        <taxon>Pentapetalae</taxon>
        <taxon>asterids</taxon>
        <taxon>Ericales</taxon>
        <taxon>Actinidiaceae</taxon>
        <taxon>Actinidia</taxon>
    </lineage>
</organism>
<feature type="transmembrane region" description="Helical" evidence="3">
    <location>
        <begin position="278"/>
        <end position="298"/>
    </location>
</feature>
<keyword evidence="3" id="KW-1133">Transmembrane helix</keyword>
<dbReference type="GO" id="GO:0005524">
    <property type="term" value="F:ATP binding"/>
    <property type="evidence" value="ECO:0007669"/>
    <property type="project" value="UniProtKB-KW"/>
</dbReference>
<keyword evidence="3" id="KW-0812">Transmembrane</keyword>
<dbReference type="SUPFAM" id="SSF52540">
    <property type="entry name" value="P-loop containing nucleoside triphosphate hydrolases"/>
    <property type="match status" value="2"/>
</dbReference>
<dbReference type="Gene3D" id="3.40.50.300">
    <property type="entry name" value="P-loop containing nucleotide triphosphate hydrolases"/>
    <property type="match status" value="2"/>
</dbReference>
<dbReference type="GO" id="GO:0016887">
    <property type="term" value="F:ATP hydrolysis activity"/>
    <property type="evidence" value="ECO:0007669"/>
    <property type="project" value="InterPro"/>
</dbReference>
<dbReference type="GO" id="GO:0042626">
    <property type="term" value="F:ATPase-coupled transmembrane transporter activity"/>
    <property type="evidence" value="ECO:0007669"/>
    <property type="project" value="TreeGrafter"/>
</dbReference>
<evidence type="ECO:0000256" key="2">
    <source>
        <dbReference type="ARBA" id="ARBA00022840"/>
    </source>
</evidence>
<dbReference type="GO" id="GO:0016020">
    <property type="term" value="C:membrane"/>
    <property type="evidence" value="ECO:0007669"/>
    <property type="project" value="TreeGrafter"/>
</dbReference>
<evidence type="ECO:0000256" key="1">
    <source>
        <dbReference type="ARBA" id="ARBA00022741"/>
    </source>
</evidence>
<dbReference type="EMBL" id="BJWL01000028">
    <property type="protein sequence ID" value="GFZ19417.1"/>
    <property type="molecule type" value="Genomic_DNA"/>
</dbReference>
<dbReference type="OrthoDB" id="6500128at2759"/>
<dbReference type="PANTHER" id="PTHR24223:SF362">
    <property type="entry name" value="ABC TRANSPORTER C FAMILY MEMBER 4"/>
    <property type="match status" value="1"/>
</dbReference>
<dbReference type="Pfam" id="PF00005">
    <property type="entry name" value="ABC_tran"/>
    <property type="match status" value="1"/>
</dbReference>
<feature type="domain" description="ABC transporter" evidence="4">
    <location>
        <begin position="33"/>
        <end position="421"/>
    </location>
</feature>
<evidence type="ECO:0000313" key="5">
    <source>
        <dbReference type="EMBL" id="GFZ19417.1"/>
    </source>
</evidence>
<accession>A0A7J0H8I7</accession>
<evidence type="ECO:0000313" key="6">
    <source>
        <dbReference type="Proteomes" id="UP000585474"/>
    </source>
</evidence>
<dbReference type="Proteomes" id="UP000585474">
    <property type="component" value="Unassembled WGS sequence"/>
</dbReference>
<dbReference type="InterPro" id="IPR027417">
    <property type="entry name" value="P-loop_NTPase"/>
</dbReference>
<reference evidence="5 6" key="1">
    <citation type="submission" date="2019-07" db="EMBL/GenBank/DDBJ databases">
        <title>De Novo Assembly of kiwifruit Actinidia rufa.</title>
        <authorList>
            <person name="Sugita-Konishi S."/>
            <person name="Sato K."/>
            <person name="Mori E."/>
            <person name="Abe Y."/>
            <person name="Kisaki G."/>
            <person name="Hamano K."/>
            <person name="Suezawa K."/>
            <person name="Otani M."/>
            <person name="Fukuda T."/>
            <person name="Manabe T."/>
            <person name="Gomi K."/>
            <person name="Tabuchi M."/>
            <person name="Akimitsu K."/>
            <person name="Kataoka I."/>
        </authorList>
    </citation>
    <scope>NUCLEOTIDE SEQUENCE [LARGE SCALE GENOMIC DNA]</scope>
    <source>
        <strain evidence="6">cv. Fuchu</strain>
    </source>
</reference>
<protein>
    <submittedName>
        <fullName evidence="5">Multidrug resistance-associated protein 10</fullName>
    </submittedName>
</protein>